<keyword evidence="2" id="KW-1185">Reference proteome</keyword>
<sequence length="62" mass="6543">MVDMAVDTTQTTTRRMATATATPTTLVTATSTAIATGNQATLALSLPHRVLVLMVARRSLQL</sequence>
<comment type="caution">
    <text evidence="1">The sequence shown here is derived from an EMBL/GenBank/DDBJ whole genome shotgun (WGS) entry which is preliminary data.</text>
</comment>
<evidence type="ECO:0000313" key="2">
    <source>
        <dbReference type="Proteomes" id="UP000709295"/>
    </source>
</evidence>
<dbReference type="EMBL" id="JAENGY010001429">
    <property type="protein sequence ID" value="KAG6949399.1"/>
    <property type="molecule type" value="Genomic_DNA"/>
</dbReference>
<accession>A0A8J5MDV1</accession>
<evidence type="ECO:0000313" key="1">
    <source>
        <dbReference type="EMBL" id="KAG6949399.1"/>
    </source>
</evidence>
<reference evidence="1" key="1">
    <citation type="submission" date="2021-01" db="EMBL/GenBank/DDBJ databases">
        <title>Phytophthora aleatoria, a newly-described species from Pinus radiata is distinct from Phytophthora cactorum isolates based on comparative genomics.</title>
        <authorList>
            <person name="Mcdougal R."/>
            <person name="Panda P."/>
            <person name="Williams N."/>
            <person name="Studholme D.J."/>
        </authorList>
    </citation>
    <scope>NUCLEOTIDE SEQUENCE</scope>
    <source>
        <strain evidence="1">NZFS 4037</strain>
    </source>
</reference>
<protein>
    <submittedName>
        <fullName evidence="1">Uncharacterized protein</fullName>
    </submittedName>
</protein>
<dbReference type="AlphaFoldDB" id="A0A8J5MDV1"/>
<name>A0A8J5MDV1_9STRA</name>
<dbReference type="Proteomes" id="UP000709295">
    <property type="component" value="Unassembled WGS sequence"/>
</dbReference>
<organism evidence="1 2">
    <name type="scientific">Phytophthora aleatoria</name>
    <dbReference type="NCBI Taxonomy" id="2496075"/>
    <lineage>
        <taxon>Eukaryota</taxon>
        <taxon>Sar</taxon>
        <taxon>Stramenopiles</taxon>
        <taxon>Oomycota</taxon>
        <taxon>Peronosporomycetes</taxon>
        <taxon>Peronosporales</taxon>
        <taxon>Peronosporaceae</taxon>
        <taxon>Phytophthora</taxon>
    </lineage>
</organism>
<proteinExistence type="predicted"/>
<gene>
    <name evidence="1" type="ORF">JG688_00014637</name>
</gene>